<dbReference type="AlphaFoldDB" id="A0A317CHF0"/>
<keyword evidence="1" id="KW-0812">Transmembrane</keyword>
<dbReference type="EMBL" id="QGKL01000032">
    <property type="protein sequence ID" value="PWQ95672.1"/>
    <property type="molecule type" value="Genomic_DNA"/>
</dbReference>
<comment type="caution">
    <text evidence="3">The sequence shown here is derived from an EMBL/GenBank/DDBJ whole genome shotgun (WGS) entry which is preliminary data.</text>
</comment>
<proteinExistence type="predicted"/>
<keyword evidence="1" id="KW-0472">Membrane</keyword>
<dbReference type="Proteomes" id="UP000245506">
    <property type="component" value="Unassembled WGS sequence"/>
</dbReference>
<dbReference type="InterPro" id="IPR009683">
    <property type="entry name" value="Extensin-like_C"/>
</dbReference>
<evidence type="ECO:0000259" key="2">
    <source>
        <dbReference type="Pfam" id="PF06904"/>
    </source>
</evidence>
<feature type="domain" description="Extensin-like C-terminal" evidence="2">
    <location>
        <begin position="68"/>
        <end position="229"/>
    </location>
</feature>
<reference evidence="3 4" key="1">
    <citation type="submission" date="2018-05" db="EMBL/GenBank/DDBJ databases">
        <title>Leucothrix arctica sp. nov., isolated from Arctic seawater.</title>
        <authorList>
            <person name="Choi A."/>
            <person name="Baek K."/>
        </authorList>
    </citation>
    <scope>NUCLEOTIDE SEQUENCE [LARGE SCALE GENOMIC DNA]</scope>
    <source>
        <strain evidence="3 4">IMCC9719</strain>
    </source>
</reference>
<organism evidence="3 4">
    <name type="scientific">Leucothrix arctica</name>
    <dbReference type="NCBI Taxonomy" id="1481894"/>
    <lineage>
        <taxon>Bacteria</taxon>
        <taxon>Pseudomonadati</taxon>
        <taxon>Pseudomonadota</taxon>
        <taxon>Gammaproteobacteria</taxon>
        <taxon>Thiotrichales</taxon>
        <taxon>Thiotrichaceae</taxon>
        <taxon>Leucothrix</taxon>
    </lineage>
</organism>
<name>A0A317CHF0_9GAMM</name>
<dbReference type="Pfam" id="PF06904">
    <property type="entry name" value="Extensin-like_C"/>
    <property type="match status" value="1"/>
</dbReference>
<dbReference type="OrthoDB" id="9809788at2"/>
<evidence type="ECO:0000313" key="3">
    <source>
        <dbReference type="EMBL" id="PWQ95672.1"/>
    </source>
</evidence>
<keyword evidence="4" id="KW-1185">Reference proteome</keyword>
<sequence>MASGKPDKTWVSILLIGLIGFGIYKLLTHPSTPIPKAWNPTKPLAIEDDVTPFTPFKLTTALRSDNGCIDVLKAGSIGFSKMPDLVLSGACGIDDRVTLSKVGTASVKPLQTSCPIALRSAMWERHSLQPAARQFLGAEITEILHYSSYNCRRIRGSSNRWSTHATAEAIDVAGFVLSDGRKITLLKDWNNEPAFFDAIQRGACRWFKTVLGPNYNSLHRDHFHLQSVGRGTCS</sequence>
<evidence type="ECO:0000313" key="4">
    <source>
        <dbReference type="Proteomes" id="UP000245506"/>
    </source>
</evidence>
<feature type="transmembrane region" description="Helical" evidence="1">
    <location>
        <begin position="9"/>
        <end position="27"/>
    </location>
</feature>
<keyword evidence="1" id="KW-1133">Transmembrane helix</keyword>
<protein>
    <submittedName>
        <fullName evidence="3">Extensin</fullName>
    </submittedName>
</protein>
<evidence type="ECO:0000256" key="1">
    <source>
        <dbReference type="SAM" id="Phobius"/>
    </source>
</evidence>
<accession>A0A317CHF0</accession>
<dbReference type="RefSeq" id="WP_109823600.1">
    <property type="nucleotide sequence ID" value="NZ_QGKL01000032.1"/>
</dbReference>
<gene>
    <name evidence="3" type="ORF">DKT75_11600</name>
</gene>